<comment type="catalytic activity">
    <reaction evidence="13">
        <text>D-mannose(out) + Na(+)(out) = D-mannose(in) + Na(+)(in)</text>
        <dbReference type="Rhea" id="RHEA:72907"/>
        <dbReference type="ChEBI" id="CHEBI:4208"/>
        <dbReference type="ChEBI" id="CHEBI:29101"/>
    </reaction>
    <physiologicalReaction direction="left-to-right" evidence="13">
        <dbReference type="Rhea" id="RHEA:72908"/>
    </physiologicalReaction>
</comment>
<evidence type="ECO:0000256" key="4">
    <source>
        <dbReference type="ARBA" id="ARBA00022475"/>
    </source>
</evidence>
<evidence type="ECO:0000256" key="15">
    <source>
        <dbReference type="ARBA" id="ARBA00039217"/>
    </source>
</evidence>
<dbReference type="InterPro" id="IPR001734">
    <property type="entry name" value="Na/solute_symporter"/>
</dbReference>
<comment type="similarity">
    <text evidence="2 19">Belongs to the sodium:solute symporter (SSF) (TC 2.A.21) family.</text>
</comment>
<feature type="transmembrane region" description="Helical" evidence="20">
    <location>
        <begin position="170"/>
        <end position="194"/>
    </location>
</feature>
<feature type="transmembrane region" description="Helical" evidence="20">
    <location>
        <begin position="261"/>
        <end position="279"/>
    </location>
</feature>
<keyword evidence="10 20" id="KW-0472">Membrane</keyword>
<dbReference type="PROSITE" id="PS00457">
    <property type="entry name" value="NA_SOLUT_SYMP_2"/>
    <property type="match status" value="1"/>
</dbReference>
<protein>
    <recommendedName>
        <fullName evidence="15">Sodium/mannose cotransporter SLC5A10</fullName>
    </recommendedName>
    <alternativeName>
        <fullName evidence="16">Sodium/glucose cotransporter 5</fullName>
    </alternativeName>
    <alternativeName>
        <fullName evidence="17">Solute carrier family 5 member 10</fullName>
    </alternativeName>
</protein>
<feature type="non-terminal residue" evidence="21">
    <location>
        <position position="1"/>
    </location>
</feature>
<dbReference type="PROSITE" id="PS50283">
    <property type="entry name" value="NA_SOLUT_SYMP_3"/>
    <property type="match status" value="1"/>
</dbReference>
<dbReference type="AlphaFoldDB" id="A0A7K5UDM7"/>
<accession>A0A7K5UDM7</accession>
<proteinExistence type="inferred from homology"/>
<dbReference type="NCBIfam" id="TIGR00813">
    <property type="entry name" value="sss"/>
    <property type="match status" value="1"/>
</dbReference>
<dbReference type="Proteomes" id="UP000543364">
    <property type="component" value="Unassembled WGS sequence"/>
</dbReference>
<name>A0A7K5UDM7_CEPOR</name>
<evidence type="ECO:0000256" key="20">
    <source>
        <dbReference type="SAM" id="Phobius"/>
    </source>
</evidence>
<evidence type="ECO:0000256" key="12">
    <source>
        <dbReference type="ARBA" id="ARBA00023201"/>
    </source>
</evidence>
<evidence type="ECO:0000256" key="19">
    <source>
        <dbReference type="RuleBase" id="RU362091"/>
    </source>
</evidence>
<keyword evidence="3" id="KW-0813">Transport</keyword>
<dbReference type="Gene3D" id="1.20.1730.10">
    <property type="entry name" value="Sodium/glucose cotransporter"/>
    <property type="match status" value="1"/>
</dbReference>
<keyword evidence="8" id="KW-0915">Sodium</keyword>
<evidence type="ECO:0000256" key="10">
    <source>
        <dbReference type="ARBA" id="ARBA00023136"/>
    </source>
</evidence>
<dbReference type="EMBL" id="VZRE01012155">
    <property type="protein sequence ID" value="NWU14820.1"/>
    <property type="molecule type" value="Genomic_DNA"/>
</dbReference>
<evidence type="ECO:0000256" key="11">
    <source>
        <dbReference type="ARBA" id="ARBA00023180"/>
    </source>
</evidence>
<keyword evidence="22" id="KW-1185">Reference proteome</keyword>
<keyword evidence="9" id="KW-0406">Ion transport</keyword>
<evidence type="ECO:0000313" key="22">
    <source>
        <dbReference type="Proteomes" id="UP000543364"/>
    </source>
</evidence>
<keyword evidence="4" id="KW-1003">Cell membrane</keyword>
<dbReference type="PROSITE" id="PS00456">
    <property type="entry name" value="NA_SOLUT_SYMP_1"/>
    <property type="match status" value="1"/>
</dbReference>
<dbReference type="InterPro" id="IPR038377">
    <property type="entry name" value="Na/Glc_symporter_sf"/>
</dbReference>
<evidence type="ECO:0000256" key="7">
    <source>
        <dbReference type="ARBA" id="ARBA00022989"/>
    </source>
</evidence>
<evidence type="ECO:0000256" key="6">
    <source>
        <dbReference type="ARBA" id="ARBA00022692"/>
    </source>
</evidence>
<keyword evidence="12" id="KW-0739">Sodium transport</keyword>
<feature type="transmembrane region" description="Helical" evidence="20">
    <location>
        <begin position="513"/>
        <end position="534"/>
    </location>
</feature>
<evidence type="ECO:0000256" key="8">
    <source>
        <dbReference type="ARBA" id="ARBA00023053"/>
    </source>
</evidence>
<evidence type="ECO:0000256" key="3">
    <source>
        <dbReference type="ARBA" id="ARBA00022448"/>
    </source>
</evidence>
<evidence type="ECO:0000256" key="17">
    <source>
        <dbReference type="ARBA" id="ARBA00042835"/>
    </source>
</evidence>
<dbReference type="GO" id="GO:0016324">
    <property type="term" value="C:apical plasma membrane"/>
    <property type="evidence" value="ECO:0007669"/>
    <property type="project" value="UniProtKB-SubCell"/>
</dbReference>
<dbReference type="GO" id="GO:0005412">
    <property type="term" value="F:D-glucose:sodium symporter activity"/>
    <property type="evidence" value="ECO:0007669"/>
    <property type="project" value="TreeGrafter"/>
</dbReference>
<dbReference type="InterPro" id="IPR018212">
    <property type="entry name" value="Na/solute_symporter_CS"/>
</dbReference>
<feature type="transmembrane region" description="Helical" evidence="20">
    <location>
        <begin position="573"/>
        <end position="596"/>
    </location>
</feature>
<dbReference type="FunFam" id="1.20.1730.10:FF:000004">
    <property type="entry name" value="sodium/glucose cotransporter 5 isoform X1"/>
    <property type="match status" value="1"/>
</dbReference>
<feature type="transmembrane region" description="Helical" evidence="20">
    <location>
        <begin position="300"/>
        <end position="321"/>
    </location>
</feature>
<feature type="transmembrane region" description="Helical" evidence="20">
    <location>
        <begin position="409"/>
        <end position="430"/>
    </location>
</feature>
<comment type="function">
    <text evidence="18">Electrogenic Na+-coupled sugar symporter that actively transports D-mannose or D-fructose at the plasma membrane, with a Na+ to sugar coupling ratio of 1:1. Transporter activity is driven by a transmembrane Na+ electrochemical gradient set by the Na+/K+ pump. Exclusively recognizes sugar substrates having a pyranose ring with an axial hydroxyl group on carbon 2. Has likely evolved to enable renal reabsorption of D-mannose, an important constituent of oligosaccharide chains of glycoproteins. Contributes to dietary D-fructose reabsorption from glomerular filtrate across the brush border of the kidney.</text>
</comment>
<evidence type="ECO:0000256" key="1">
    <source>
        <dbReference type="ARBA" id="ARBA00004424"/>
    </source>
</evidence>
<comment type="caution">
    <text evidence="21">The sequence shown here is derived from an EMBL/GenBank/DDBJ whole genome shotgun (WGS) entry which is preliminary data.</text>
</comment>
<feature type="transmembrane region" description="Helical" evidence="20">
    <location>
        <begin position="368"/>
        <end position="388"/>
    </location>
</feature>
<evidence type="ECO:0000313" key="21">
    <source>
        <dbReference type="EMBL" id="NWU14820.1"/>
    </source>
</evidence>
<keyword evidence="5" id="KW-0762">Sugar transport</keyword>
<evidence type="ECO:0000256" key="2">
    <source>
        <dbReference type="ARBA" id="ARBA00006434"/>
    </source>
</evidence>
<reference evidence="21 22" key="1">
    <citation type="submission" date="2019-09" db="EMBL/GenBank/DDBJ databases">
        <title>Bird 10,000 Genomes (B10K) Project - Family phase.</title>
        <authorList>
            <person name="Zhang G."/>
        </authorList>
    </citation>
    <scope>NUCLEOTIDE SEQUENCE [LARGE SCALE GENOMIC DNA]</scope>
    <source>
        <strain evidence="21">B10K-DU-001-01</strain>
        <tissue evidence="21">Muscle</tissue>
    </source>
</reference>
<dbReference type="Pfam" id="PF00474">
    <property type="entry name" value="SSF"/>
    <property type="match status" value="1"/>
</dbReference>
<evidence type="ECO:0000256" key="13">
    <source>
        <dbReference type="ARBA" id="ARBA00036082"/>
    </source>
</evidence>
<dbReference type="PANTHER" id="PTHR11819:SF128">
    <property type="entry name" value="SODIUM_MANNOSE COTRANSPORTER SLC5A10"/>
    <property type="match status" value="1"/>
</dbReference>
<feature type="transmembrane region" description="Helical" evidence="20">
    <location>
        <begin position="99"/>
        <end position="121"/>
    </location>
</feature>
<feature type="transmembrane region" description="Helical" evidence="20">
    <location>
        <begin position="133"/>
        <end position="150"/>
    </location>
</feature>
<feature type="transmembrane region" description="Helical" evidence="20">
    <location>
        <begin position="442"/>
        <end position="464"/>
    </location>
</feature>
<evidence type="ECO:0000256" key="14">
    <source>
        <dbReference type="ARBA" id="ARBA00036553"/>
    </source>
</evidence>
<gene>
    <name evidence="21" type="primary">Slc5a10</name>
    <name evidence="21" type="ORF">CEPORN_R00502</name>
</gene>
<keyword evidence="11" id="KW-0325">Glycoprotein</keyword>
<evidence type="ECO:0000256" key="18">
    <source>
        <dbReference type="ARBA" id="ARBA00045692"/>
    </source>
</evidence>
<comment type="catalytic activity">
    <reaction evidence="14">
        <text>D-fructopyranose(out) + Na(+)(out) = D-fructopyranose(in) + Na(+)(in)</text>
        <dbReference type="Rhea" id="RHEA:72915"/>
        <dbReference type="ChEBI" id="CHEBI:29101"/>
        <dbReference type="ChEBI" id="CHEBI:37714"/>
    </reaction>
    <physiologicalReaction direction="left-to-right" evidence="14">
        <dbReference type="Rhea" id="RHEA:72916"/>
    </physiologicalReaction>
</comment>
<keyword evidence="7 20" id="KW-1133">Transmembrane helix</keyword>
<evidence type="ECO:0000256" key="5">
    <source>
        <dbReference type="ARBA" id="ARBA00022597"/>
    </source>
</evidence>
<comment type="subcellular location">
    <subcellularLocation>
        <location evidence="1">Apical cell membrane</location>
        <topology evidence="1">Multi-pass membrane protein</topology>
    </subcellularLocation>
</comment>
<feature type="non-terminal residue" evidence="21">
    <location>
        <position position="597"/>
    </location>
</feature>
<dbReference type="PANTHER" id="PTHR11819">
    <property type="entry name" value="SOLUTE CARRIER FAMILY 5"/>
    <property type="match status" value="1"/>
</dbReference>
<evidence type="ECO:0000256" key="9">
    <source>
        <dbReference type="ARBA" id="ARBA00023065"/>
    </source>
</evidence>
<feature type="transmembrane region" description="Helical" evidence="20">
    <location>
        <begin position="16"/>
        <end position="37"/>
    </location>
</feature>
<organism evidence="21 22">
    <name type="scientific">Cephalopterus ornatus</name>
    <name type="common">Amazonian umbrellabird</name>
    <dbReference type="NCBI Taxonomy" id="114276"/>
    <lineage>
        <taxon>Eukaryota</taxon>
        <taxon>Metazoa</taxon>
        <taxon>Chordata</taxon>
        <taxon>Craniata</taxon>
        <taxon>Vertebrata</taxon>
        <taxon>Euteleostomi</taxon>
        <taxon>Archelosauria</taxon>
        <taxon>Archosauria</taxon>
        <taxon>Dinosauria</taxon>
        <taxon>Saurischia</taxon>
        <taxon>Theropoda</taxon>
        <taxon>Coelurosauria</taxon>
        <taxon>Aves</taxon>
        <taxon>Neognathae</taxon>
        <taxon>Neoaves</taxon>
        <taxon>Telluraves</taxon>
        <taxon>Australaves</taxon>
        <taxon>Passeriformes</taxon>
        <taxon>Cotingidae</taxon>
        <taxon>Cephalopterus</taxon>
    </lineage>
</organism>
<evidence type="ECO:0000256" key="16">
    <source>
        <dbReference type="ARBA" id="ARBA00041339"/>
    </source>
</evidence>
<sequence length="597" mass="64179">MESNSTAGAVPPSQQFSIADLVVVVAYFSLNVGVGIWSSCRVNRNTVSGYFLAGRDMAWWPIGASLFASSEGSGLFIGLAGTGAAGGIAVAGFEWNATYALLALAWVFVPVYISSGIVTMPEYLQRRFGGERIRMYLSSLSLLLSIFTKISTDLYSGALFVQVCLGWDLYLSTVLMLVVTGLYTIAGGLAAVIYTDALQTLIMVLGAIVLAVKAFNEIGGYHNLEEAYLKAVPSKIVPNTTCHLPRADAMHLFRDPVSGDLPWTGMTFGLSVMATWYWCTDQVIVQRSLSAKSLSHAKAGSVLASYLKMLPLFVIIMPGMISRVLYPDSVACVDPEECTRVCGAAVGCSNIAYPKLVVELMPSGLRGLMIAVMMAALMSSLTSIFNSSSTLFTMDIWRKLRLGAGDRELLLVGRVVTVVLVALSVVWIPILQSSSGGQLYVYIQAVTSYLAPPITAVFVLAVFWPRANEQGAFWGLMAGLALGLARLGLELAHPTPRCGGPDQRPWLLADIHYLHFAVLLATATAAVVVGGSLLTPPPPPAQLKDLTWWTLSREPPQPSVRGTSQGPLDEPPFWARVCGINAVVLMCVNIFCYAYFA</sequence>
<keyword evidence="6 20" id="KW-0812">Transmembrane</keyword>
<feature type="transmembrane region" description="Helical" evidence="20">
    <location>
        <begin position="201"/>
        <end position="221"/>
    </location>
</feature>